<reference evidence="1" key="1">
    <citation type="submission" date="2022-02" db="EMBL/GenBank/DDBJ databases">
        <title>Crop Bioprotection Bacillus Genome Sequencing.</title>
        <authorList>
            <person name="Dunlap C."/>
        </authorList>
    </citation>
    <scope>NUCLEOTIDE SEQUENCE</scope>
    <source>
        <strain evidence="1">EC49O2N-C10</strain>
    </source>
</reference>
<organism evidence="1 2">
    <name type="scientific">Bacillus halotolerans</name>
    <dbReference type="NCBI Taxonomy" id="260554"/>
    <lineage>
        <taxon>Bacteria</taxon>
        <taxon>Bacillati</taxon>
        <taxon>Bacillota</taxon>
        <taxon>Bacilli</taxon>
        <taxon>Bacillales</taxon>
        <taxon>Bacillaceae</taxon>
        <taxon>Bacillus</taxon>
    </lineage>
</organism>
<comment type="caution">
    <text evidence="1">The sequence shown here is derived from an EMBL/GenBank/DDBJ whole genome shotgun (WGS) entry which is preliminary data.</text>
</comment>
<sequence length="140" mass="16653">MFQTMRIGDWVIEADVEETRRQYAKDIEDMCECLLCENDREVMKTLPREKAQMFEDFGLQPSVCTDINEFGQEGDLHLYVASYFIVGRILEGKKEWDPDRNWYISFEVPRDDRFIPEGFPKPVLQLDCVTLLPWIMEEPY</sequence>
<proteinExistence type="predicted"/>
<protein>
    <submittedName>
        <fullName evidence="1">Uncharacterized protein</fullName>
    </submittedName>
</protein>
<name>A0A9Q4HLR2_9BACI</name>
<accession>A0A9Q4HLR2</accession>
<dbReference type="AlphaFoldDB" id="A0A9Q4HLR2"/>
<dbReference type="RefSeq" id="WP_268496523.1">
    <property type="nucleotide sequence ID" value="NZ_JALAVZ010000002.1"/>
</dbReference>
<dbReference type="Proteomes" id="UP001073053">
    <property type="component" value="Unassembled WGS sequence"/>
</dbReference>
<evidence type="ECO:0000313" key="1">
    <source>
        <dbReference type="EMBL" id="MCY9183415.1"/>
    </source>
</evidence>
<evidence type="ECO:0000313" key="2">
    <source>
        <dbReference type="Proteomes" id="UP001073053"/>
    </source>
</evidence>
<gene>
    <name evidence="1" type="ORF">MOF03_01915</name>
</gene>
<dbReference type="EMBL" id="JALAWA010000001">
    <property type="protein sequence ID" value="MCY9183415.1"/>
    <property type="molecule type" value="Genomic_DNA"/>
</dbReference>